<dbReference type="Proteomes" id="UP000010932">
    <property type="component" value="Unassembled WGS sequence"/>
</dbReference>
<reference evidence="2 3" key="1">
    <citation type="journal article" date="2013" name="Genome Announc.">
        <title>Whole-Genome Sequence of Microcystis aeruginosa TAIHU98, a Nontoxic Bloom-Forming Strain Isolated from Taihu Lake, China.</title>
        <authorList>
            <person name="Yang C."/>
            <person name="Zhang W."/>
            <person name="Ren M."/>
            <person name="Song L."/>
            <person name="Li T."/>
            <person name="Zhao J."/>
        </authorList>
    </citation>
    <scope>NUCLEOTIDE SEQUENCE [LARGE SCALE GENOMIC DNA]</scope>
    <source>
        <strain evidence="2 3">TAIHU98</strain>
    </source>
</reference>
<accession>L7E0A6</accession>
<dbReference type="PATRIC" id="fig|1134457.3.peg.5306"/>
<proteinExistence type="predicted"/>
<dbReference type="AlphaFoldDB" id="L7E0A6"/>
<dbReference type="RefSeq" id="WP_002739535.1">
    <property type="nucleotide sequence ID" value="NZ_ANKQ01000004.1"/>
</dbReference>
<keyword evidence="1" id="KW-0812">Transmembrane</keyword>
<evidence type="ECO:0000313" key="2">
    <source>
        <dbReference type="EMBL" id="ELP52063.1"/>
    </source>
</evidence>
<evidence type="ECO:0000313" key="3">
    <source>
        <dbReference type="Proteomes" id="UP000010932"/>
    </source>
</evidence>
<name>L7E0A6_MICAE</name>
<keyword evidence="1" id="KW-1133">Transmembrane helix</keyword>
<sequence length="308" mass="34730">MLENENSKKDNWDKFEIFSKFLGAVVLVFIPIVIKLGADSISDSMERGKMIQVLISDFTKSEQQRKDFALIALDTAIPIKEECTFLWINCQPNPEKDKVVDSAILLLSNLVRNASTRSIEIETTRTIITRRAGKEFFCRKLNEQISRQSKSISAINPSSGSDSLDQNRKARAAYTIANLLENSECSTSPSTSTSPLSTPFEVEYDLKGIRLVYIQYKSDRLTAEKLQKVLQGKGILAAGIQQVNGIKNNDIRYANSSDRSLAENLRDFLKTEKDIQIKDIQIEDKNLIDLSTKGYKVPPGQLEIWLKD</sequence>
<evidence type="ECO:0000256" key="1">
    <source>
        <dbReference type="SAM" id="Phobius"/>
    </source>
</evidence>
<dbReference type="EMBL" id="ANKQ01000004">
    <property type="protein sequence ID" value="ELP52063.1"/>
    <property type="molecule type" value="Genomic_DNA"/>
</dbReference>
<organism evidence="2 3">
    <name type="scientific">Microcystis aeruginosa TAIHU98</name>
    <dbReference type="NCBI Taxonomy" id="1134457"/>
    <lineage>
        <taxon>Bacteria</taxon>
        <taxon>Bacillati</taxon>
        <taxon>Cyanobacteriota</taxon>
        <taxon>Cyanophyceae</taxon>
        <taxon>Oscillatoriophycideae</taxon>
        <taxon>Chroococcales</taxon>
        <taxon>Microcystaceae</taxon>
        <taxon>Microcystis</taxon>
    </lineage>
</organism>
<comment type="caution">
    <text evidence="2">The sequence shown here is derived from an EMBL/GenBank/DDBJ whole genome shotgun (WGS) entry which is preliminary data.</text>
</comment>
<feature type="transmembrane region" description="Helical" evidence="1">
    <location>
        <begin position="21"/>
        <end position="38"/>
    </location>
</feature>
<keyword evidence="1" id="KW-0472">Membrane</keyword>
<gene>
    <name evidence="2" type="ORF">O53_4958</name>
</gene>
<protein>
    <submittedName>
        <fullName evidence="2">Uncharacterized protein</fullName>
    </submittedName>
</protein>